<evidence type="ECO:0000313" key="3">
    <source>
        <dbReference type="Proteomes" id="UP001516400"/>
    </source>
</evidence>
<dbReference type="EMBL" id="JABFTP020000124">
    <property type="protein sequence ID" value="KAL3279012.1"/>
    <property type="molecule type" value="Genomic_DNA"/>
</dbReference>
<feature type="region of interest" description="Disordered" evidence="1">
    <location>
        <begin position="8"/>
        <end position="41"/>
    </location>
</feature>
<evidence type="ECO:0000256" key="1">
    <source>
        <dbReference type="SAM" id="MobiDB-lite"/>
    </source>
</evidence>
<dbReference type="AlphaFoldDB" id="A0ABD2NKS8"/>
<accession>A0ABD2NKS8</accession>
<gene>
    <name evidence="2" type="ORF">HHI36_016528</name>
</gene>
<feature type="compositionally biased region" description="Basic and acidic residues" evidence="1">
    <location>
        <begin position="27"/>
        <end position="40"/>
    </location>
</feature>
<keyword evidence="3" id="KW-1185">Reference proteome</keyword>
<evidence type="ECO:0000313" key="2">
    <source>
        <dbReference type="EMBL" id="KAL3279012.1"/>
    </source>
</evidence>
<name>A0ABD2NKS8_9CUCU</name>
<dbReference type="Proteomes" id="UP001516400">
    <property type="component" value="Unassembled WGS sequence"/>
</dbReference>
<reference evidence="2 3" key="1">
    <citation type="journal article" date="2021" name="BMC Biol.">
        <title>Horizontally acquired antibacterial genes associated with adaptive radiation of ladybird beetles.</title>
        <authorList>
            <person name="Li H.S."/>
            <person name="Tang X.F."/>
            <person name="Huang Y.H."/>
            <person name="Xu Z.Y."/>
            <person name="Chen M.L."/>
            <person name="Du X.Y."/>
            <person name="Qiu B.Y."/>
            <person name="Chen P.T."/>
            <person name="Zhang W."/>
            <person name="Slipinski A."/>
            <person name="Escalona H.E."/>
            <person name="Waterhouse R.M."/>
            <person name="Zwick A."/>
            <person name="Pang H."/>
        </authorList>
    </citation>
    <scope>NUCLEOTIDE SEQUENCE [LARGE SCALE GENOMIC DNA]</scope>
    <source>
        <strain evidence="2">SYSU2018</strain>
    </source>
</reference>
<comment type="caution">
    <text evidence="2">The sequence shown here is derived from an EMBL/GenBank/DDBJ whole genome shotgun (WGS) entry which is preliminary data.</text>
</comment>
<protein>
    <submittedName>
        <fullName evidence="2">Uncharacterized protein</fullName>
    </submittedName>
</protein>
<sequence>MAEIIRSLYEDGRPVTPGRNLDSIIEPPRDPRDPDKRRNPADSYLKVLQWKPSQLAEMRVLTTLVQQRGPADAHIPEGCGVREDLASST</sequence>
<proteinExistence type="predicted"/>
<organism evidence="2 3">
    <name type="scientific">Cryptolaemus montrouzieri</name>
    <dbReference type="NCBI Taxonomy" id="559131"/>
    <lineage>
        <taxon>Eukaryota</taxon>
        <taxon>Metazoa</taxon>
        <taxon>Ecdysozoa</taxon>
        <taxon>Arthropoda</taxon>
        <taxon>Hexapoda</taxon>
        <taxon>Insecta</taxon>
        <taxon>Pterygota</taxon>
        <taxon>Neoptera</taxon>
        <taxon>Endopterygota</taxon>
        <taxon>Coleoptera</taxon>
        <taxon>Polyphaga</taxon>
        <taxon>Cucujiformia</taxon>
        <taxon>Coccinelloidea</taxon>
        <taxon>Coccinellidae</taxon>
        <taxon>Scymninae</taxon>
        <taxon>Scymnini</taxon>
        <taxon>Cryptolaemus</taxon>
    </lineage>
</organism>